<protein>
    <submittedName>
        <fullName evidence="2 4">Uncharacterized protein</fullName>
    </submittedName>
</protein>
<evidence type="ECO:0000313" key="2">
    <source>
        <dbReference type="EMBL" id="VDO73185.1"/>
    </source>
</evidence>
<sequence length="128" mass="14315">MKTAHVSCDISSDPPAPNSAVSARTEFLPPPARPPRSGRELERDRQLDAVTADARADKLHDVSPHNRNLGYVDFVRTFRVRLNGFVGNCVILYETMSGLNATNSYACALQEFTFLLMRYVPVHRKVVL</sequence>
<feature type="region of interest" description="Disordered" evidence="1">
    <location>
        <begin position="1"/>
        <end position="45"/>
    </location>
</feature>
<reference evidence="4" key="2">
    <citation type="submission" date="2019-09" db="UniProtKB">
        <authorList>
            <consortium name="WormBaseParasite"/>
        </authorList>
    </citation>
    <scope>IDENTIFICATION</scope>
</reference>
<proteinExistence type="predicted"/>
<organism evidence="3 4">
    <name type="scientific">Heligmosomoides polygyrus</name>
    <name type="common">Parasitic roundworm</name>
    <dbReference type="NCBI Taxonomy" id="6339"/>
    <lineage>
        <taxon>Eukaryota</taxon>
        <taxon>Metazoa</taxon>
        <taxon>Ecdysozoa</taxon>
        <taxon>Nematoda</taxon>
        <taxon>Chromadorea</taxon>
        <taxon>Rhabditida</taxon>
        <taxon>Rhabditina</taxon>
        <taxon>Rhabditomorpha</taxon>
        <taxon>Strongyloidea</taxon>
        <taxon>Heligmosomidae</taxon>
        <taxon>Heligmosomoides</taxon>
    </lineage>
</organism>
<dbReference type="Proteomes" id="UP000050761">
    <property type="component" value="Unassembled WGS sequence"/>
</dbReference>
<dbReference type="EMBL" id="UZAH01025949">
    <property type="protein sequence ID" value="VDO73185.1"/>
    <property type="molecule type" value="Genomic_DNA"/>
</dbReference>
<reference evidence="2 3" key="1">
    <citation type="submission" date="2018-11" db="EMBL/GenBank/DDBJ databases">
        <authorList>
            <consortium name="Pathogen Informatics"/>
        </authorList>
    </citation>
    <scope>NUCLEOTIDE SEQUENCE [LARGE SCALE GENOMIC DNA]</scope>
</reference>
<evidence type="ECO:0000313" key="3">
    <source>
        <dbReference type="Proteomes" id="UP000050761"/>
    </source>
</evidence>
<keyword evidence="3" id="KW-1185">Reference proteome</keyword>
<dbReference type="AlphaFoldDB" id="A0A183FKI6"/>
<name>A0A183FKI6_HELPZ</name>
<gene>
    <name evidence="2" type="ORF">HPBE_LOCUS7665</name>
</gene>
<accession>A0A3P8BK02</accession>
<evidence type="ECO:0000313" key="4">
    <source>
        <dbReference type="WBParaSite" id="HPBE_0000766401-mRNA-1"/>
    </source>
</evidence>
<accession>A0A183FKI6</accession>
<dbReference type="WBParaSite" id="HPBE_0000766401-mRNA-1">
    <property type="protein sequence ID" value="HPBE_0000766401-mRNA-1"/>
    <property type="gene ID" value="HPBE_0000766401"/>
</dbReference>
<evidence type="ECO:0000256" key="1">
    <source>
        <dbReference type="SAM" id="MobiDB-lite"/>
    </source>
</evidence>